<dbReference type="Proteomes" id="UP000789831">
    <property type="component" value="Unassembled WGS sequence"/>
</dbReference>
<sequence>MQEKFLNTLIATKELPKIFYDAINSGIKPPTIIEIIRKHLRPQKLDDLVLFLEKRQSRSSAENLILGFIYEQELAKTHDRNLQRGLAYSKFKELANQGDSYGQFFLAVMYYRDIGSNSNLFPRALELLVNSATQGNSCANFMLGQHFEFGQSGSKFNAFLVYQKAAEIGHILAINSLARFLFLGVGANRDVHKSLKWYRKGVSQKNGESRKKINEIFRR</sequence>
<dbReference type="EMBL" id="CAJVPL010000901">
    <property type="protein sequence ID" value="CAG8538957.1"/>
    <property type="molecule type" value="Genomic_DNA"/>
</dbReference>
<gene>
    <name evidence="2" type="ORF">AGERDE_LOCUS6087</name>
</gene>
<evidence type="ECO:0000313" key="2">
    <source>
        <dbReference type="EMBL" id="CAG8538957.1"/>
    </source>
</evidence>
<dbReference type="OrthoDB" id="2384430at2759"/>
<dbReference type="PANTHER" id="PTHR46430">
    <property type="entry name" value="PROTEIN SKT5-RELATED"/>
    <property type="match status" value="1"/>
</dbReference>
<protein>
    <submittedName>
        <fullName evidence="2">2299_t:CDS:1</fullName>
    </submittedName>
</protein>
<dbReference type="SMART" id="SM00671">
    <property type="entry name" value="SEL1"/>
    <property type="match status" value="3"/>
</dbReference>
<reference evidence="2" key="1">
    <citation type="submission" date="2021-06" db="EMBL/GenBank/DDBJ databases">
        <authorList>
            <person name="Kallberg Y."/>
            <person name="Tangrot J."/>
            <person name="Rosling A."/>
        </authorList>
    </citation>
    <scope>NUCLEOTIDE SEQUENCE</scope>
    <source>
        <strain evidence="2">MT106</strain>
    </source>
</reference>
<dbReference type="AlphaFoldDB" id="A0A9N9FIN5"/>
<evidence type="ECO:0000313" key="3">
    <source>
        <dbReference type="Proteomes" id="UP000789831"/>
    </source>
</evidence>
<dbReference type="InterPro" id="IPR006597">
    <property type="entry name" value="Sel1-like"/>
</dbReference>
<dbReference type="Pfam" id="PF08238">
    <property type="entry name" value="Sel1"/>
    <property type="match status" value="3"/>
</dbReference>
<dbReference type="Gene3D" id="1.25.40.10">
    <property type="entry name" value="Tetratricopeptide repeat domain"/>
    <property type="match status" value="1"/>
</dbReference>
<organism evidence="2 3">
    <name type="scientific">Ambispora gerdemannii</name>
    <dbReference type="NCBI Taxonomy" id="144530"/>
    <lineage>
        <taxon>Eukaryota</taxon>
        <taxon>Fungi</taxon>
        <taxon>Fungi incertae sedis</taxon>
        <taxon>Mucoromycota</taxon>
        <taxon>Glomeromycotina</taxon>
        <taxon>Glomeromycetes</taxon>
        <taxon>Archaeosporales</taxon>
        <taxon>Ambisporaceae</taxon>
        <taxon>Ambispora</taxon>
    </lineage>
</organism>
<dbReference type="InterPro" id="IPR051726">
    <property type="entry name" value="Chitin_Synth_Reg"/>
</dbReference>
<keyword evidence="3" id="KW-1185">Reference proteome</keyword>
<evidence type="ECO:0000256" key="1">
    <source>
        <dbReference type="ARBA" id="ARBA00022737"/>
    </source>
</evidence>
<proteinExistence type="predicted"/>
<keyword evidence="1" id="KW-0677">Repeat</keyword>
<accession>A0A9N9FIN5</accession>
<dbReference type="SUPFAM" id="SSF81901">
    <property type="entry name" value="HCP-like"/>
    <property type="match status" value="1"/>
</dbReference>
<name>A0A9N9FIN5_9GLOM</name>
<comment type="caution">
    <text evidence="2">The sequence shown here is derived from an EMBL/GenBank/DDBJ whole genome shotgun (WGS) entry which is preliminary data.</text>
</comment>
<dbReference type="InterPro" id="IPR011990">
    <property type="entry name" value="TPR-like_helical_dom_sf"/>
</dbReference>